<dbReference type="EMBL" id="REGN01005610">
    <property type="protein sequence ID" value="RNA12812.1"/>
    <property type="molecule type" value="Genomic_DNA"/>
</dbReference>
<comment type="caution">
    <text evidence="1">The sequence shown here is derived from an EMBL/GenBank/DDBJ whole genome shotgun (WGS) entry which is preliminary data.</text>
</comment>
<dbReference type="AlphaFoldDB" id="A0A3M7QN98"/>
<keyword evidence="2" id="KW-1185">Reference proteome</keyword>
<protein>
    <submittedName>
        <fullName evidence="1">Uncharacterized protein</fullName>
    </submittedName>
</protein>
<proteinExistence type="predicted"/>
<organism evidence="1 2">
    <name type="scientific">Brachionus plicatilis</name>
    <name type="common">Marine rotifer</name>
    <name type="synonym">Brachionus muelleri</name>
    <dbReference type="NCBI Taxonomy" id="10195"/>
    <lineage>
        <taxon>Eukaryota</taxon>
        <taxon>Metazoa</taxon>
        <taxon>Spiralia</taxon>
        <taxon>Gnathifera</taxon>
        <taxon>Rotifera</taxon>
        <taxon>Eurotatoria</taxon>
        <taxon>Monogononta</taxon>
        <taxon>Pseudotrocha</taxon>
        <taxon>Ploima</taxon>
        <taxon>Brachionidae</taxon>
        <taxon>Brachionus</taxon>
    </lineage>
</organism>
<accession>A0A3M7QN98</accession>
<evidence type="ECO:0000313" key="1">
    <source>
        <dbReference type="EMBL" id="RNA12812.1"/>
    </source>
</evidence>
<sequence length="84" mass="9798">MLKDTVKNIKYLIQNLFNYLTINEEKFLSVSLARFGLRMFPPVLKVLSTEAEVAGVDWKIPSLSKTHSMEIFPHKQRSSFTFIY</sequence>
<name>A0A3M7QN98_BRAPC</name>
<evidence type="ECO:0000313" key="2">
    <source>
        <dbReference type="Proteomes" id="UP000276133"/>
    </source>
</evidence>
<dbReference type="Proteomes" id="UP000276133">
    <property type="component" value="Unassembled WGS sequence"/>
</dbReference>
<reference evidence="1 2" key="1">
    <citation type="journal article" date="2018" name="Sci. Rep.">
        <title>Genomic signatures of local adaptation to the degree of environmental predictability in rotifers.</title>
        <authorList>
            <person name="Franch-Gras L."/>
            <person name="Hahn C."/>
            <person name="Garcia-Roger E.M."/>
            <person name="Carmona M.J."/>
            <person name="Serra M."/>
            <person name="Gomez A."/>
        </authorList>
    </citation>
    <scope>NUCLEOTIDE SEQUENCE [LARGE SCALE GENOMIC DNA]</scope>
    <source>
        <strain evidence="1">HYR1</strain>
    </source>
</reference>
<gene>
    <name evidence="1" type="ORF">BpHYR1_023126</name>
</gene>